<dbReference type="PROSITE" id="PS00198">
    <property type="entry name" value="4FE4S_FER_1"/>
    <property type="match status" value="1"/>
</dbReference>
<reference evidence="10" key="1">
    <citation type="submission" date="2016-12" db="EMBL/GenBank/DDBJ databases">
        <authorList>
            <person name="Varghese N."/>
            <person name="Submissions S."/>
        </authorList>
    </citation>
    <scope>NUCLEOTIDE SEQUENCE [LARGE SCALE GENOMIC DNA]</scope>
    <source>
        <strain evidence="10">DSM 11544</strain>
    </source>
</reference>
<evidence type="ECO:0000256" key="2">
    <source>
        <dbReference type="ARBA" id="ARBA00022485"/>
    </source>
</evidence>
<dbReference type="GO" id="GO:0005886">
    <property type="term" value="C:plasma membrane"/>
    <property type="evidence" value="ECO:0007669"/>
    <property type="project" value="TreeGrafter"/>
</dbReference>
<keyword evidence="5" id="KW-0408">Iron</keyword>
<dbReference type="InterPro" id="IPR051684">
    <property type="entry name" value="Electron_Trans/Redox"/>
</dbReference>
<dbReference type="Pfam" id="PF12801">
    <property type="entry name" value="Fer4_5"/>
    <property type="match status" value="3"/>
</dbReference>
<evidence type="ECO:0000313" key="9">
    <source>
        <dbReference type="EMBL" id="SHN63763.1"/>
    </source>
</evidence>
<keyword evidence="7" id="KW-0812">Transmembrane</keyword>
<name>A0A1M7SZ39_9FIRM</name>
<keyword evidence="3" id="KW-0479">Metal-binding</keyword>
<feature type="transmembrane region" description="Helical" evidence="7">
    <location>
        <begin position="189"/>
        <end position="206"/>
    </location>
</feature>
<evidence type="ECO:0000313" key="10">
    <source>
        <dbReference type="Proteomes" id="UP000184010"/>
    </source>
</evidence>
<dbReference type="PANTHER" id="PTHR30176:SF3">
    <property type="entry name" value="FERREDOXIN-TYPE PROTEIN NAPH"/>
    <property type="match status" value="1"/>
</dbReference>
<evidence type="ECO:0000256" key="3">
    <source>
        <dbReference type="ARBA" id="ARBA00022723"/>
    </source>
</evidence>
<evidence type="ECO:0000256" key="1">
    <source>
        <dbReference type="ARBA" id="ARBA00022448"/>
    </source>
</evidence>
<dbReference type="SUPFAM" id="SSF54862">
    <property type="entry name" value="4Fe-4S ferredoxins"/>
    <property type="match status" value="1"/>
</dbReference>
<dbReference type="EMBL" id="FRDN01000005">
    <property type="protein sequence ID" value="SHN63763.1"/>
    <property type="molecule type" value="Genomic_DNA"/>
</dbReference>
<keyword evidence="10" id="KW-1185">Reference proteome</keyword>
<keyword evidence="7" id="KW-0472">Membrane</keyword>
<evidence type="ECO:0000256" key="4">
    <source>
        <dbReference type="ARBA" id="ARBA00022982"/>
    </source>
</evidence>
<accession>A0A1M7SZ39</accession>
<evidence type="ECO:0000256" key="5">
    <source>
        <dbReference type="ARBA" id="ARBA00023004"/>
    </source>
</evidence>
<feature type="transmembrane region" description="Helical" evidence="7">
    <location>
        <begin position="156"/>
        <end position="183"/>
    </location>
</feature>
<dbReference type="InterPro" id="IPR017900">
    <property type="entry name" value="4Fe4S_Fe_S_CS"/>
</dbReference>
<keyword evidence="4" id="KW-0249">Electron transport</keyword>
<keyword evidence="7" id="KW-1133">Transmembrane helix</keyword>
<dbReference type="AlphaFoldDB" id="A0A1M7SZ39"/>
<evidence type="ECO:0000256" key="6">
    <source>
        <dbReference type="ARBA" id="ARBA00023014"/>
    </source>
</evidence>
<gene>
    <name evidence="9" type="ORF">SAMN02745215_01335</name>
</gene>
<dbReference type="PANTHER" id="PTHR30176">
    <property type="entry name" value="FERREDOXIN-TYPE PROTEIN NAPH"/>
    <property type="match status" value="1"/>
</dbReference>
<keyword evidence="6" id="KW-0411">Iron-sulfur</keyword>
<dbReference type="Proteomes" id="UP000184010">
    <property type="component" value="Unassembled WGS sequence"/>
</dbReference>
<protein>
    <submittedName>
        <fullName evidence="9">Ferredoxin-type protein NapH</fullName>
    </submittedName>
</protein>
<dbReference type="STRING" id="1121395.SAMN02745215_01335"/>
<keyword evidence="1" id="KW-0813">Transport</keyword>
<dbReference type="GO" id="GO:0051539">
    <property type="term" value="F:4 iron, 4 sulfur cluster binding"/>
    <property type="evidence" value="ECO:0007669"/>
    <property type="project" value="UniProtKB-KW"/>
</dbReference>
<feature type="transmembrane region" description="Helical" evidence="7">
    <location>
        <begin position="64"/>
        <end position="92"/>
    </location>
</feature>
<dbReference type="GO" id="GO:0046872">
    <property type="term" value="F:metal ion binding"/>
    <property type="evidence" value="ECO:0007669"/>
    <property type="project" value="UniProtKB-KW"/>
</dbReference>
<dbReference type="InterPro" id="IPR017896">
    <property type="entry name" value="4Fe4S_Fe-S-bd"/>
</dbReference>
<evidence type="ECO:0000256" key="7">
    <source>
        <dbReference type="SAM" id="Phobius"/>
    </source>
</evidence>
<dbReference type="RefSeq" id="WP_072771876.1">
    <property type="nucleotide sequence ID" value="NZ_FRDN01000005.1"/>
</dbReference>
<dbReference type="PROSITE" id="PS51379">
    <property type="entry name" value="4FE4S_FER_2"/>
    <property type="match status" value="1"/>
</dbReference>
<evidence type="ECO:0000259" key="8">
    <source>
        <dbReference type="PROSITE" id="PS51379"/>
    </source>
</evidence>
<proteinExistence type="predicted"/>
<organism evidence="9 10">
    <name type="scientific">Desulfitobacterium chlororespirans DSM 11544</name>
    <dbReference type="NCBI Taxonomy" id="1121395"/>
    <lineage>
        <taxon>Bacteria</taxon>
        <taxon>Bacillati</taxon>
        <taxon>Bacillota</taxon>
        <taxon>Clostridia</taxon>
        <taxon>Eubacteriales</taxon>
        <taxon>Desulfitobacteriaceae</taxon>
        <taxon>Desulfitobacterium</taxon>
    </lineage>
</organism>
<feature type="domain" description="4Fe-4S ferredoxin-type" evidence="8">
    <location>
        <begin position="264"/>
        <end position="293"/>
    </location>
</feature>
<keyword evidence="2" id="KW-0004">4Fe-4S</keyword>
<sequence>MEGNRTRTLRMTTMAVVVLLIVIGGVWGAGTGTLSSFGVKSISAICPLGFLETTLASRTFMPHLFISFLVIAGITVLLGKVFCGWICPVPLVRYGLTNRAKESQEAETDNDRESSAPAIFKKKETADGFCTQAGLALDQNSVTGLSVLGASLASSAVFGFPVFCLICPIGLIFATLFALMRLFQFNEPTFDLLIFPIVIIVELVFLKKWCSKWCPVGALLGIFSRFNRRLIPTVDSSLCLEETNQVHCHQCQSVCSFNLDPKQLPGTSDISECTKCKECADRCPVQAITFPWKKSVGRIGQINSYKNDKEDIEHGKNQ</sequence>
<dbReference type="Pfam" id="PF00037">
    <property type="entry name" value="Fer4"/>
    <property type="match status" value="1"/>
</dbReference>